<protein>
    <submittedName>
        <fullName evidence="5">Uncharacterized protein</fullName>
    </submittedName>
</protein>
<keyword evidence="1" id="KW-0540">Nuclease</keyword>
<keyword evidence="2" id="KW-0255">Endonuclease</keyword>
<dbReference type="GO" id="GO:0004527">
    <property type="term" value="F:exonuclease activity"/>
    <property type="evidence" value="ECO:0007669"/>
    <property type="project" value="UniProtKB-KW"/>
</dbReference>
<evidence type="ECO:0000313" key="5">
    <source>
        <dbReference type="EMBL" id="CAL1672552.1"/>
    </source>
</evidence>
<dbReference type="GO" id="GO:0006281">
    <property type="term" value="P:DNA repair"/>
    <property type="evidence" value="ECO:0007669"/>
    <property type="project" value="UniProtKB-ARBA"/>
</dbReference>
<evidence type="ECO:0000256" key="2">
    <source>
        <dbReference type="ARBA" id="ARBA00022759"/>
    </source>
</evidence>
<dbReference type="InterPro" id="IPR034720">
    <property type="entry name" value="Viral_alk_exo"/>
</dbReference>
<dbReference type="InterPro" id="IPR011604">
    <property type="entry name" value="PDDEXK-like_dom_sf"/>
</dbReference>
<evidence type="ECO:0000256" key="4">
    <source>
        <dbReference type="ARBA" id="ARBA00022839"/>
    </source>
</evidence>
<keyword evidence="6" id="KW-1185">Reference proteome</keyword>
<proteinExistence type="predicted"/>
<name>A0AAV2MZ99_9HYME</name>
<evidence type="ECO:0000256" key="3">
    <source>
        <dbReference type="ARBA" id="ARBA00022801"/>
    </source>
</evidence>
<dbReference type="Gene3D" id="3.90.320.10">
    <property type="match status" value="1"/>
</dbReference>
<dbReference type="EMBL" id="CAXIPU020000666">
    <property type="protein sequence ID" value="CAL1672552.1"/>
    <property type="molecule type" value="Genomic_DNA"/>
</dbReference>
<gene>
    <name evidence="5" type="ORF">LPLAT_LOCUS8355</name>
</gene>
<comment type="caution">
    <text evidence="5">The sequence shown here is derived from an EMBL/GenBank/DDBJ whole genome shotgun (WGS) entry which is preliminary data.</text>
</comment>
<dbReference type="AlphaFoldDB" id="A0AAV2MZ99"/>
<dbReference type="InterPro" id="IPR011335">
    <property type="entry name" value="Restrct_endonuc-II-like"/>
</dbReference>
<sequence length="199" mass="22715">MAEACNSIVNKLNSGKQVNHCAKDSFQVRCYGAVAQYNTMGVLSQIHNKISGTIPTSILRMEKNRQLQAKRTRLFRQAKGIRRHRTWHGPNKDYGPSAEKPDLLKDVYDVLVQKHFEKLKENQRNQIRIERDTVSQSDCDMWHQLRTDIITASKFGSICRMLKTTSCANMVLSIRYPKVLNTVATHYGIANEGYSITEG</sequence>
<dbReference type="SUPFAM" id="SSF52980">
    <property type="entry name" value="Restriction endonuclease-like"/>
    <property type="match status" value="1"/>
</dbReference>
<dbReference type="Proteomes" id="UP001497644">
    <property type="component" value="Unassembled WGS sequence"/>
</dbReference>
<organism evidence="5 6">
    <name type="scientific">Lasius platythorax</name>
    <dbReference type="NCBI Taxonomy" id="488582"/>
    <lineage>
        <taxon>Eukaryota</taxon>
        <taxon>Metazoa</taxon>
        <taxon>Ecdysozoa</taxon>
        <taxon>Arthropoda</taxon>
        <taxon>Hexapoda</taxon>
        <taxon>Insecta</taxon>
        <taxon>Pterygota</taxon>
        <taxon>Neoptera</taxon>
        <taxon>Endopterygota</taxon>
        <taxon>Hymenoptera</taxon>
        <taxon>Apocrita</taxon>
        <taxon>Aculeata</taxon>
        <taxon>Formicoidea</taxon>
        <taxon>Formicidae</taxon>
        <taxon>Formicinae</taxon>
        <taxon>Lasius</taxon>
        <taxon>Lasius</taxon>
    </lineage>
</organism>
<dbReference type="GO" id="GO:0004519">
    <property type="term" value="F:endonuclease activity"/>
    <property type="evidence" value="ECO:0007669"/>
    <property type="project" value="UniProtKB-KW"/>
</dbReference>
<evidence type="ECO:0000313" key="6">
    <source>
        <dbReference type="Proteomes" id="UP001497644"/>
    </source>
</evidence>
<keyword evidence="3" id="KW-0378">Hydrolase</keyword>
<dbReference type="Pfam" id="PF01771">
    <property type="entry name" value="Viral_alk_exo"/>
    <property type="match status" value="1"/>
</dbReference>
<reference evidence="5" key="1">
    <citation type="submission" date="2024-04" db="EMBL/GenBank/DDBJ databases">
        <authorList>
            <consortium name="Molecular Ecology Group"/>
        </authorList>
    </citation>
    <scope>NUCLEOTIDE SEQUENCE</scope>
</reference>
<keyword evidence="4" id="KW-0269">Exonuclease</keyword>
<evidence type="ECO:0000256" key="1">
    <source>
        <dbReference type="ARBA" id="ARBA00022722"/>
    </source>
</evidence>
<accession>A0AAV2MZ99</accession>